<dbReference type="EMBL" id="JAABFR010001484">
    <property type="protein sequence ID" value="MBD4338438.1"/>
    <property type="molecule type" value="Genomic_DNA"/>
</dbReference>
<dbReference type="Pfam" id="PF25788">
    <property type="entry name" value="Ig_Rha78A_N"/>
    <property type="match status" value="1"/>
</dbReference>
<organism evidence="1 2">
    <name type="scientific">Xanthomonas citri pv. citri</name>
    <dbReference type="NCBI Taxonomy" id="611301"/>
    <lineage>
        <taxon>Bacteria</taxon>
        <taxon>Pseudomonadati</taxon>
        <taxon>Pseudomonadota</taxon>
        <taxon>Gammaproteobacteria</taxon>
        <taxon>Lysobacterales</taxon>
        <taxon>Lysobacteraceae</taxon>
        <taxon>Xanthomonas</taxon>
    </lineage>
</organism>
<evidence type="ECO:0000313" key="2">
    <source>
        <dbReference type="Proteomes" id="UP000653002"/>
    </source>
</evidence>
<name>A0A8I0HDN8_XANCI</name>
<dbReference type="InterPro" id="IPR013783">
    <property type="entry name" value="Ig-like_fold"/>
</dbReference>
<comment type="caution">
    <text evidence="1">The sequence shown here is derived from an EMBL/GenBank/DDBJ whole genome shotgun (WGS) entry which is preliminary data.</text>
</comment>
<feature type="non-terminal residue" evidence="1">
    <location>
        <position position="1"/>
    </location>
</feature>
<reference evidence="1" key="1">
    <citation type="submission" date="2020-01" db="EMBL/GenBank/DDBJ databases">
        <authorList>
            <person name="Richard D."/>
        </authorList>
    </citation>
    <scope>NUCLEOTIDE SEQUENCE</scope>
    <source>
        <strain evidence="1">JP541</strain>
    </source>
</reference>
<dbReference type="Proteomes" id="UP000653002">
    <property type="component" value="Unassembled WGS sequence"/>
</dbReference>
<feature type="non-terminal residue" evidence="1">
    <location>
        <position position="79"/>
    </location>
</feature>
<gene>
    <name evidence="1" type="ORF">GUH15_20760</name>
</gene>
<accession>A0A8I0HDN8</accession>
<dbReference type="Gene3D" id="2.60.40.10">
    <property type="entry name" value="Immunoglobulins"/>
    <property type="match status" value="1"/>
</dbReference>
<dbReference type="AlphaFoldDB" id="A0A8I0HDN8"/>
<protein>
    <submittedName>
        <fullName evidence="1">Uncharacterized protein</fullName>
    </submittedName>
</protein>
<evidence type="ECO:0000313" key="1">
    <source>
        <dbReference type="EMBL" id="MBD4338438.1"/>
    </source>
</evidence>
<proteinExistence type="predicted"/>
<sequence length="79" mass="8696">TRLVDGRGDVFFSWGASSDRANAHQSACRVRAGEWDSGWIQQEQMWIQYGGAPLPEGAPIEVAVEIRDCFGETAAPRTE</sequence>